<keyword evidence="2" id="KW-0378">Hydrolase</keyword>
<dbReference type="AlphaFoldDB" id="A0A346Y596"/>
<dbReference type="KEGG" id="euz:DVS28_a4986"/>
<dbReference type="GO" id="GO:0046503">
    <property type="term" value="P:glycerolipid catabolic process"/>
    <property type="evidence" value="ECO:0007669"/>
    <property type="project" value="TreeGrafter"/>
</dbReference>
<dbReference type="InterPro" id="IPR050471">
    <property type="entry name" value="AB_hydrolase"/>
</dbReference>
<dbReference type="Proteomes" id="UP000264006">
    <property type="component" value="Chromosome"/>
</dbReference>
<name>A0A346Y596_9ACTN</name>
<dbReference type="SUPFAM" id="SSF53474">
    <property type="entry name" value="alpha/beta-Hydrolases"/>
    <property type="match status" value="1"/>
</dbReference>
<gene>
    <name evidence="2" type="ORF">DVS28_a4986</name>
</gene>
<dbReference type="PANTHER" id="PTHR43433">
    <property type="entry name" value="HYDROLASE, ALPHA/BETA FOLD FAMILY PROTEIN"/>
    <property type="match status" value="1"/>
</dbReference>
<dbReference type="RefSeq" id="WP_114593790.1">
    <property type="nucleotide sequence ID" value="NZ_CP031165.1"/>
</dbReference>
<sequence>MPTVDLGQISLHYEEAGPTSGEAILLVMGLGTQMVYWPQRLIDDLSKDHRVIWFDNRDVGLSTKVDAPTAPMLRVLAGTFGLPVPPPPYTLRDMADDAVGLLDHLDVPRAHVVGVSMGGMIAQRMAIHHPQRLASLVPVMSSSGTRLVPPAKPRAAKTFFMTVPTHERDAYVDAIAEMRGAIASPGFDHDHEHLRRSIGIAYDRGLNPAGFVRHLHAIAADGSRVPELRRVEVPTLVVHGADDPLVNHRAGRSIADAVPGAHFRLVRGMGHDLPPGVCDLLADEVNGLIKRLA</sequence>
<protein>
    <submittedName>
        <fullName evidence="2">Beta-ketoadipate enol-lactone hydrolase</fullName>
    </submittedName>
</protein>
<dbReference type="InterPro" id="IPR000073">
    <property type="entry name" value="AB_hydrolase_1"/>
</dbReference>
<dbReference type="InterPro" id="IPR029058">
    <property type="entry name" value="AB_hydrolase_fold"/>
</dbReference>
<evidence type="ECO:0000313" key="3">
    <source>
        <dbReference type="Proteomes" id="UP000264006"/>
    </source>
</evidence>
<dbReference type="EMBL" id="CP031165">
    <property type="protein sequence ID" value="AXV09643.1"/>
    <property type="molecule type" value="Genomic_DNA"/>
</dbReference>
<dbReference type="OrthoDB" id="8957634at2"/>
<feature type="domain" description="AB hydrolase-1" evidence="1">
    <location>
        <begin position="23"/>
        <end position="272"/>
    </location>
</feature>
<reference evidence="2 3" key="1">
    <citation type="submission" date="2018-09" db="EMBL/GenBank/DDBJ databases">
        <title>Complete genome sequence of Euzebya sp. DY32-46 isolated from seawater of Pacific Ocean.</title>
        <authorList>
            <person name="Xu L."/>
            <person name="Wu Y.-H."/>
            <person name="Xu X.-W."/>
        </authorList>
    </citation>
    <scope>NUCLEOTIDE SEQUENCE [LARGE SCALE GENOMIC DNA]</scope>
    <source>
        <strain evidence="2 3">DY32-46</strain>
    </source>
</reference>
<dbReference type="GO" id="GO:0004806">
    <property type="term" value="F:triacylglycerol lipase activity"/>
    <property type="evidence" value="ECO:0007669"/>
    <property type="project" value="TreeGrafter"/>
</dbReference>
<dbReference type="Pfam" id="PF00561">
    <property type="entry name" value="Abhydrolase_1"/>
    <property type="match status" value="1"/>
</dbReference>
<dbReference type="Gene3D" id="3.40.50.1820">
    <property type="entry name" value="alpha/beta hydrolase"/>
    <property type="match status" value="1"/>
</dbReference>
<organism evidence="2 3">
    <name type="scientific">Euzebya pacifica</name>
    <dbReference type="NCBI Taxonomy" id="1608957"/>
    <lineage>
        <taxon>Bacteria</taxon>
        <taxon>Bacillati</taxon>
        <taxon>Actinomycetota</taxon>
        <taxon>Nitriliruptoria</taxon>
        <taxon>Euzebyales</taxon>
    </lineage>
</organism>
<evidence type="ECO:0000313" key="2">
    <source>
        <dbReference type="EMBL" id="AXV09643.1"/>
    </source>
</evidence>
<evidence type="ECO:0000259" key="1">
    <source>
        <dbReference type="Pfam" id="PF00561"/>
    </source>
</evidence>
<proteinExistence type="predicted"/>
<keyword evidence="3" id="KW-1185">Reference proteome</keyword>
<accession>A0A346Y596</accession>
<dbReference type="PANTHER" id="PTHR43433:SF5">
    <property type="entry name" value="AB HYDROLASE-1 DOMAIN-CONTAINING PROTEIN"/>
    <property type="match status" value="1"/>
</dbReference>